<keyword evidence="1" id="KW-0732">Signal</keyword>
<evidence type="ECO:0000256" key="1">
    <source>
        <dbReference type="SAM" id="SignalP"/>
    </source>
</evidence>
<reference evidence="2 3" key="1">
    <citation type="submission" date="2020-04" db="EMBL/GenBank/DDBJ databases">
        <authorList>
            <person name="Alioto T."/>
            <person name="Alioto T."/>
            <person name="Gomez Garrido J."/>
        </authorList>
    </citation>
    <scope>NUCLEOTIDE SEQUENCE [LARGE SCALE GENOMIC DNA]</scope>
</reference>
<accession>A0A8S1D774</accession>
<evidence type="ECO:0000313" key="3">
    <source>
        <dbReference type="Proteomes" id="UP000494165"/>
    </source>
</evidence>
<dbReference type="EMBL" id="CADEPI010000142">
    <property type="protein sequence ID" value="CAB3377307.1"/>
    <property type="molecule type" value="Genomic_DNA"/>
</dbReference>
<evidence type="ECO:0008006" key="4">
    <source>
        <dbReference type="Google" id="ProtNLM"/>
    </source>
</evidence>
<sequence>MMFLRHIIFALFVLMVSSSRNDIDSPEMEIWKHVDEYMRETFRFFDQTHRDKFLLILGDNDGVRSELSLFLTGARDLTIPAERFDHIYFPFCAVDRQSGVLVIDLPNFDVFHDVYVDLMMAFTHKLILEKAKALQILLVMPDKGKKEIVRFWRLAMKLVAILDENLNDISSAITLVGINKPMKSEDKVQLMLKDVVKILREDWDFMKDTIIATYGNRSEEWIKHQIWWTQELMFIINEEKLFAVFQRPGKSGIFWSEENRKNLRELFFNTGLYASAYLDFKVIVEGRTKDYFSYIDTSEFVNRGVLRRCTKKIVTDELPGLSKNSNITQLKLSYAEYVSKFDMFKADAKFIEFCFKVKSDANNVWKKLKFELEKLDFFEQLKGENSTLRDFGLDYSLVRKVQQNCKLTLDKVN</sequence>
<evidence type="ECO:0000313" key="2">
    <source>
        <dbReference type="EMBL" id="CAB3377307.1"/>
    </source>
</evidence>
<dbReference type="AlphaFoldDB" id="A0A8S1D774"/>
<dbReference type="Proteomes" id="UP000494165">
    <property type="component" value="Unassembled WGS sequence"/>
</dbReference>
<organism evidence="2 3">
    <name type="scientific">Cloeon dipterum</name>
    <dbReference type="NCBI Taxonomy" id="197152"/>
    <lineage>
        <taxon>Eukaryota</taxon>
        <taxon>Metazoa</taxon>
        <taxon>Ecdysozoa</taxon>
        <taxon>Arthropoda</taxon>
        <taxon>Hexapoda</taxon>
        <taxon>Insecta</taxon>
        <taxon>Pterygota</taxon>
        <taxon>Palaeoptera</taxon>
        <taxon>Ephemeroptera</taxon>
        <taxon>Pisciforma</taxon>
        <taxon>Baetidae</taxon>
        <taxon>Cloeon</taxon>
    </lineage>
</organism>
<keyword evidence="3" id="KW-1185">Reference proteome</keyword>
<gene>
    <name evidence="2" type="ORF">CLODIP_2_CD07142</name>
</gene>
<feature type="signal peptide" evidence="1">
    <location>
        <begin position="1"/>
        <end position="18"/>
    </location>
</feature>
<feature type="chain" id="PRO_5035862820" description="CRAL-TRIO domain-containing protein" evidence="1">
    <location>
        <begin position="19"/>
        <end position="413"/>
    </location>
</feature>
<protein>
    <recommendedName>
        <fullName evidence="4">CRAL-TRIO domain-containing protein</fullName>
    </recommendedName>
</protein>
<name>A0A8S1D774_9INSE</name>
<comment type="caution">
    <text evidence="2">The sequence shown here is derived from an EMBL/GenBank/DDBJ whole genome shotgun (WGS) entry which is preliminary data.</text>
</comment>
<proteinExistence type="predicted"/>